<dbReference type="SUPFAM" id="SSF49785">
    <property type="entry name" value="Galactose-binding domain-like"/>
    <property type="match status" value="1"/>
</dbReference>
<dbReference type="PANTHER" id="PTHR31983:SF0">
    <property type="entry name" value="GLUCAN ENDO-1,3-BETA-D-GLUCOSIDASE 2"/>
    <property type="match status" value="1"/>
</dbReference>
<proteinExistence type="inferred from homology"/>
<dbReference type="InterPro" id="IPR040451">
    <property type="entry name" value="GH81_N"/>
</dbReference>
<evidence type="ECO:0000256" key="4">
    <source>
        <dbReference type="ARBA" id="ARBA00022801"/>
    </source>
</evidence>
<evidence type="ECO:0000256" key="2">
    <source>
        <dbReference type="ARBA" id="ARBA00010730"/>
    </source>
</evidence>
<dbReference type="PANTHER" id="PTHR31983">
    <property type="entry name" value="ENDO-1,3(4)-BETA-GLUCANASE 1"/>
    <property type="match status" value="1"/>
</dbReference>
<keyword evidence="5" id="KW-0119">Carbohydrate metabolism</keyword>
<dbReference type="GO" id="GO:0071555">
    <property type="term" value="P:cell wall organization"/>
    <property type="evidence" value="ECO:0007669"/>
    <property type="project" value="UniProtKB-KW"/>
</dbReference>
<dbReference type="Pfam" id="PF03639">
    <property type="entry name" value="Glyco_hydro_81"/>
    <property type="match status" value="1"/>
</dbReference>
<dbReference type="Gene3D" id="2.60.120.260">
    <property type="entry name" value="Galactose-binding domain-like"/>
    <property type="match status" value="1"/>
</dbReference>
<evidence type="ECO:0000313" key="14">
    <source>
        <dbReference type="Proteomes" id="UP000002630"/>
    </source>
</evidence>
<dbReference type="EMBL" id="FN647705">
    <property type="protein sequence ID" value="CBJ48932.1"/>
    <property type="molecule type" value="Genomic_DNA"/>
</dbReference>
<dbReference type="STRING" id="2880.D7FGU3"/>
<dbReference type="CDD" id="cd04080">
    <property type="entry name" value="CBM6_cellulase-like"/>
    <property type="match status" value="1"/>
</dbReference>
<feature type="domain" description="Glycosyl hydrolase family 81 N-terminal" evidence="11">
    <location>
        <begin position="64"/>
        <end position="374"/>
    </location>
</feature>
<gene>
    <name evidence="13" type="ORF">Esi_0102_0002</name>
</gene>
<dbReference type="eggNOG" id="KOG2254">
    <property type="taxonomic scope" value="Eukaryota"/>
</dbReference>
<comment type="catalytic activity">
    <reaction evidence="1">
        <text>Hydrolysis of (1-&gt;3)-beta-D-glucosidic linkages in (1-&gt;3)-beta-D-glucans.</text>
        <dbReference type="EC" id="3.2.1.39"/>
    </reaction>
</comment>
<sequence length="1106" mass="120373">MLSIASGLLVAALLSRTAQAGNWLRTSPRGNALPDGEPPASFDRRENVVFPAGVSSERDVRPALLQTNKFYSNFLLDGPARAAWTLPYIVSVNDDHPFGMSVAYPKFFEGERSEDDRLEWYATTTTKDIVLSAVELHTNQEATLTDFDDQGFTAFVSFSSAMVDGSMKTWLVRGMAYATVMYDDFTPEVSSIHAILSVNGNAVADQTHTSSDGRFVLELNDLTTWILYSSDTSLELEYEPAVDDTPSVLKATLPMSGTLRVTRVPYEETHSQYDDAVSLLDQYSGSYPTKAELTTWMHKTNTDRGRYRIDWTTAGDGSGLLHYGLPHHQSKVRSSTAERTGIYLASPTKGDMELFTGTVWIVAENELPEFEWIPSMSGITDSLQMAWITYYLEAEIAVPLNKEEVAGGSVYFGAKYLMAYSQLCLVAAELGRDDLVETCLDQVEQNFDEYLQHTNGNALVYDTVWGGVIGEQGLEEENGAADFYASYYNDHHFHYSYVINVAAVLAYLRPSWIDNTKVAWVNTLIRDVNSPDQSDAYFPQFRSFDWFSGHSWARGLLFAYDGKDQESTSEDVNFYYAMTMWGNATGNAFIEGLGRLQTGVVRRSINEYFLLKDSNQNHPDDFVKNKVTGIFFESKVDYTTWFGDNVEYIHGIQNIPVTAITEFVRDAQFCQEEWDQRLESVVESAEGTWNTVLYMSYATIQKNEAFEKMLTSGTDSGLKRAWALYWAATRPACSTYCSHDEVDLAEPPIPTPAPVVPTGAFDGVPATIPGRIEGEEFDYGGEGVGYSDTDAGNNGGQFRPSENVDISINGDGYNVGWMRSGEYLRYTIDVTEDISDLGFSFSVSSPYTNIDERGTFRVVTGGGGCDDDDATDLSGLVTAPYTGAWGSYETVEANGGQSLATGQTEIWLCVVSAGFNLDYFDMGAEVLLFPDISEDPSSVVSAQTLPPTSSLAAGNTGMAPTTSPTPTPSAEEDAPVTAVPTSTGSVAEDTELAQSTSPTPTLSAEEDAAVTSVPTSTGSVEEDAGLAQTTSPTPSPANEEDVEVAVTAVPISTGSVAEDTVVVDSTQSPTPTASTTVVPEKASSPTQSPTSAPTTPASETVSEDSE</sequence>
<feature type="region of interest" description="Disordered" evidence="9">
    <location>
        <begin position="937"/>
        <end position="1106"/>
    </location>
</feature>
<feature type="compositionally biased region" description="Polar residues" evidence="9">
    <location>
        <begin position="937"/>
        <end position="953"/>
    </location>
</feature>
<evidence type="ECO:0000256" key="8">
    <source>
        <dbReference type="ARBA" id="ARBA00023326"/>
    </source>
</evidence>
<organism evidence="13 14">
    <name type="scientific">Ectocarpus siliculosus</name>
    <name type="common">Brown alga</name>
    <name type="synonym">Conferva siliculosa</name>
    <dbReference type="NCBI Taxonomy" id="2880"/>
    <lineage>
        <taxon>Eukaryota</taxon>
        <taxon>Sar</taxon>
        <taxon>Stramenopiles</taxon>
        <taxon>Ochrophyta</taxon>
        <taxon>PX clade</taxon>
        <taxon>Phaeophyceae</taxon>
        <taxon>Ectocarpales</taxon>
        <taxon>Ectocarpaceae</taxon>
        <taxon>Ectocarpus</taxon>
    </lineage>
</organism>
<dbReference type="Gene3D" id="2.70.98.30">
    <property type="entry name" value="Golgi alpha-mannosidase II, domain 4"/>
    <property type="match status" value="1"/>
</dbReference>
<name>D7FGU3_ECTSI</name>
<evidence type="ECO:0000313" key="13">
    <source>
        <dbReference type="EMBL" id="CBJ48932.1"/>
    </source>
</evidence>
<dbReference type="Proteomes" id="UP000002630">
    <property type="component" value="Linkage Group LG23"/>
</dbReference>
<evidence type="ECO:0000256" key="6">
    <source>
        <dbReference type="ARBA" id="ARBA00023295"/>
    </source>
</evidence>
<dbReference type="GO" id="GO:0052861">
    <property type="term" value="F:endo-1,3(4)-beta-glucanase activity"/>
    <property type="evidence" value="ECO:0007669"/>
    <property type="project" value="InterPro"/>
</dbReference>
<feature type="region of interest" description="Disordered" evidence="9">
    <location>
        <begin position="784"/>
        <end position="803"/>
    </location>
</feature>
<reference evidence="13 14" key="1">
    <citation type="journal article" date="2010" name="Nature">
        <title>The Ectocarpus genome and the independent evolution of multicellularity in brown algae.</title>
        <authorList>
            <person name="Cock J.M."/>
            <person name="Sterck L."/>
            <person name="Rouze P."/>
            <person name="Scornet D."/>
            <person name="Allen A.E."/>
            <person name="Amoutzias G."/>
            <person name="Anthouard V."/>
            <person name="Artiguenave F."/>
            <person name="Aury J.M."/>
            <person name="Badger J.H."/>
            <person name="Beszteri B."/>
            <person name="Billiau K."/>
            <person name="Bonnet E."/>
            <person name="Bothwell J.H."/>
            <person name="Bowler C."/>
            <person name="Boyen C."/>
            <person name="Brownlee C."/>
            <person name="Carrano C.J."/>
            <person name="Charrier B."/>
            <person name="Cho G.Y."/>
            <person name="Coelho S.M."/>
            <person name="Collen J."/>
            <person name="Corre E."/>
            <person name="Da Silva C."/>
            <person name="Delage L."/>
            <person name="Delaroque N."/>
            <person name="Dittami S.M."/>
            <person name="Doulbeau S."/>
            <person name="Elias M."/>
            <person name="Farnham G."/>
            <person name="Gachon C.M."/>
            <person name="Gschloessl B."/>
            <person name="Heesch S."/>
            <person name="Jabbari K."/>
            <person name="Jubin C."/>
            <person name="Kawai H."/>
            <person name="Kimura K."/>
            <person name="Kloareg B."/>
            <person name="Kupper F.C."/>
            <person name="Lang D."/>
            <person name="Le Bail A."/>
            <person name="Leblanc C."/>
            <person name="Lerouge P."/>
            <person name="Lohr M."/>
            <person name="Lopez P.J."/>
            <person name="Martens C."/>
            <person name="Maumus F."/>
            <person name="Michel G."/>
            <person name="Miranda-Saavedra D."/>
            <person name="Morales J."/>
            <person name="Moreau H."/>
            <person name="Motomura T."/>
            <person name="Nagasato C."/>
            <person name="Napoli C.A."/>
            <person name="Nelson D.R."/>
            <person name="Nyvall-Collen P."/>
            <person name="Peters A.F."/>
            <person name="Pommier C."/>
            <person name="Potin P."/>
            <person name="Poulain J."/>
            <person name="Quesneville H."/>
            <person name="Read B."/>
            <person name="Rensing S.A."/>
            <person name="Ritter A."/>
            <person name="Rousvoal S."/>
            <person name="Samanta M."/>
            <person name="Samson G."/>
            <person name="Schroeder D.C."/>
            <person name="Segurens B."/>
            <person name="Strittmatter M."/>
            <person name="Tonon T."/>
            <person name="Tregear J.W."/>
            <person name="Valentin K."/>
            <person name="von Dassow P."/>
            <person name="Yamagishi T."/>
            <person name="Van de Peer Y."/>
            <person name="Wincker P."/>
        </authorList>
    </citation>
    <scope>NUCLEOTIDE SEQUENCE [LARGE SCALE GENOMIC DNA]</scope>
    <source>
        <strain evidence="14">Ec32 / CCAP1310/4</strain>
    </source>
</reference>
<evidence type="ECO:0000256" key="9">
    <source>
        <dbReference type="SAM" id="MobiDB-lite"/>
    </source>
</evidence>
<evidence type="ECO:0000259" key="11">
    <source>
        <dbReference type="Pfam" id="PF03639"/>
    </source>
</evidence>
<evidence type="ECO:0000256" key="10">
    <source>
        <dbReference type="SAM" id="SignalP"/>
    </source>
</evidence>
<dbReference type="Pfam" id="PF17652">
    <property type="entry name" value="Glyco_hydro81C"/>
    <property type="match status" value="1"/>
</dbReference>
<feature type="domain" description="Glycosyl hydrolase family 81 C-terminal" evidence="12">
    <location>
        <begin position="386"/>
        <end position="724"/>
    </location>
</feature>
<dbReference type="InterPro" id="IPR040720">
    <property type="entry name" value="GH81_C"/>
</dbReference>
<protein>
    <recommendedName>
        <fullName evidence="3">glucan endo-1,3-beta-D-glucosidase</fullName>
        <ecNumber evidence="3">3.2.1.39</ecNumber>
    </recommendedName>
</protein>
<comment type="similarity">
    <text evidence="2">Belongs to the glycosyl hydrolase 81 family.</text>
</comment>
<dbReference type="EMBL" id="FN649748">
    <property type="protein sequence ID" value="CBJ48932.1"/>
    <property type="molecule type" value="Genomic_DNA"/>
</dbReference>
<dbReference type="OrthoDB" id="93271at2759"/>
<keyword evidence="7" id="KW-0961">Cell wall biogenesis/degradation</keyword>
<dbReference type="PROSITE" id="PS52008">
    <property type="entry name" value="GH81"/>
    <property type="match status" value="1"/>
</dbReference>
<evidence type="ECO:0000256" key="5">
    <source>
        <dbReference type="ARBA" id="ARBA00023277"/>
    </source>
</evidence>
<keyword evidence="8" id="KW-0624">Polysaccharide degradation</keyword>
<dbReference type="AlphaFoldDB" id="D7FGU3"/>
<keyword evidence="6 13" id="KW-0326">Glycosidase</keyword>
<feature type="signal peptide" evidence="10">
    <location>
        <begin position="1"/>
        <end position="20"/>
    </location>
</feature>
<evidence type="ECO:0000256" key="3">
    <source>
        <dbReference type="ARBA" id="ARBA00012780"/>
    </source>
</evidence>
<evidence type="ECO:0000256" key="1">
    <source>
        <dbReference type="ARBA" id="ARBA00000382"/>
    </source>
</evidence>
<dbReference type="GO" id="GO:0000272">
    <property type="term" value="P:polysaccharide catabolic process"/>
    <property type="evidence" value="ECO:0007669"/>
    <property type="project" value="UniProtKB-KW"/>
</dbReference>
<keyword evidence="4 13" id="KW-0378">Hydrolase</keyword>
<feature type="compositionally biased region" description="Low complexity" evidence="9">
    <location>
        <begin position="1065"/>
        <end position="1098"/>
    </location>
</feature>
<feature type="chain" id="PRO_5003095405" description="glucan endo-1,3-beta-D-glucosidase" evidence="10">
    <location>
        <begin position="21"/>
        <end position="1106"/>
    </location>
</feature>
<dbReference type="GO" id="GO:0042973">
    <property type="term" value="F:glucan endo-1,3-beta-D-glucosidase activity"/>
    <property type="evidence" value="ECO:0007669"/>
    <property type="project" value="UniProtKB-EC"/>
</dbReference>
<keyword evidence="10" id="KW-0732">Signal</keyword>
<dbReference type="Gene3D" id="1.20.5.420">
    <property type="entry name" value="Immunoglobulin FC, subunit C"/>
    <property type="match status" value="1"/>
</dbReference>
<accession>D7FGU3</accession>
<dbReference type="InterPro" id="IPR008979">
    <property type="entry name" value="Galactose-bd-like_sf"/>
</dbReference>
<evidence type="ECO:0000259" key="12">
    <source>
        <dbReference type="Pfam" id="PF17652"/>
    </source>
</evidence>
<dbReference type="EC" id="3.2.1.39" evidence="3"/>
<dbReference type="InterPro" id="IPR005200">
    <property type="entry name" value="Endo-beta-glucanase"/>
</dbReference>
<feature type="compositionally biased region" description="Polar residues" evidence="9">
    <location>
        <begin position="992"/>
        <end position="1002"/>
    </location>
</feature>
<keyword evidence="14" id="KW-1185">Reference proteome</keyword>
<dbReference type="InParanoid" id="D7FGU3"/>
<evidence type="ECO:0000256" key="7">
    <source>
        <dbReference type="ARBA" id="ARBA00023316"/>
    </source>
</evidence>